<feature type="transmembrane region" description="Helical" evidence="7">
    <location>
        <begin position="49"/>
        <end position="68"/>
    </location>
</feature>
<feature type="transmembrane region" description="Helical" evidence="7">
    <location>
        <begin position="331"/>
        <end position="351"/>
    </location>
</feature>
<keyword evidence="6 7" id="KW-0472">Membrane</keyword>
<dbReference type="InterPro" id="IPR004638">
    <property type="entry name" value="EmrB-like"/>
</dbReference>
<dbReference type="PANTHER" id="PTHR42718:SF42">
    <property type="entry name" value="EXPORT PROTEIN"/>
    <property type="match status" value="1"/>
</dbReference>
<organism evidence="9 10">
    <name type="scientific">Natronoglycomyces albus</name>
    <dbReference type="NCBI Taxonomy" id="2811108"/>
    <lineage>
        <taxon>Bacteria</taxon>
        <taxon>Bacillati</taxon>
        <taxon>Actinomycetota</taxon>
        <taxon>Actinomycetes</taxon>
        <taxon>Glycomycetales</taxon>
        <taxon>Glycomycetaceae</taxon>
        <taxon>Natronoglycomyces</taxon>
    </lineage>
</organism>
<feature type="transmembrane region" description="Helical" evidence="7">
    <location>
        <begin position="436"/>
        <end position="454"/>
    </location>
</feature>
<feature type="transmembrane region" description="Helical" evidence="7">
    <location>
        <begin position="404"/>
        <end position="424"/>
    </location>
</feature>
<dbReference type="InterPro" id="IPR036259">
    <property type="entry name" value="MFS_trans_sf"/>
</dbReference>
<proteinExistence type="predicted"/>
<evidence type="ECO:0000256" key="5">
    <source>
        <dbReference type="ARBA" id="ARBA00022989"/>
    </source>
</evidence>
<reference evidence="9" key="1">
    <citation type="submission" date="2021-02" db="EMBL/GenBank/DDBJ databases">
        <title>Natronoglycomyces albus gen. nov., sp. nov, a haloalkaliphilic actinobacterium from a soda solonchak soil.</title>
        <authorList>
            <person name="Sorokin D.Y."/>
            <person name="Khijniak T.V."/>
            <person name="Zakharycheva A.P."/>
            <person name="Boueva O.V."/>
            <person name="Ariskina E.V."/>
            <person name="Hahnke R.L."/>
            <person name="Bunk B."/>
            <person name="Sproer C."/>
            <person name="Schumann P."/>
            <person name="Evtushenko L.I."/>
            <person name="Kublanov I.V."/>
        </authorList>
    </citation>
    <scope>NUCLEOTIDE SEQUENCE</scope>
    <source>
        <strain evidence="9">DSM 106290</strain>
    </source>
</reference>
<protein>
    <submittedName>
        <fullName evidence="9">MFS transporter</fullName>
    </submittedName>
</protein>
<keyword evidence="5 7" id="KW-1133">Transmembrane helix</keyword>
<keyword evidence="3" id="KW-1003">Cell membrane</keyword>
<evidence type="ECO:0000256" key="4">
    <source>
        <dbReference type="ARBA" id="ARBA00022692"/>
    </source>
</evidence>
<feature type="transmembrane region" description="Helical" evidence="7">
    <location>
        <begin position="268"/>
        <end position="286"/>
    </location>
</feature>
<feature type="transmembrane region" description="Helical" evidence="7">
    <location>
        <begin position="168"/>
        <end position="188"/>
    </location>
</feature>
<dbReference type="CDD" id="cd17321">
    <property type="entry name" value="MFS_MMR_MDR_like"/>
    <property type="match status" value="1"/>
</dbReference>
<dbReference type="PANTHER" id="PTHR42718">
    <property type="entry name" value="MAJOR FACILITATOR SUPERFAMILY MULTIDRUG TRANSPORTER MFSC"/>
    <property type="match status" value="1"/>
</dbReference>
<keyword evidence="4 7" id="KW-0812">Transmembrane</keyword>
<dbReference type="PRINTS" id="PR01036">
    <property type="entry name" value="TCRTETB"/>
</dbReference>
<name>A0A895XPF7_9ACTN</name>
<dbReference type="Gene3D" id="1.20.1250.20">
    <property type="entry name" value="MFS general substrate transporter like domains"/>
    <property type="match status" value="1"/>
</dbReference>
<evidence type="ECO:0000256" key="3">
    <source>
        <dbReference type="ARBA" id="ARBA00022475"/>
    </source>
</evidence>
<sequence length="485" mass="50036">MTASERNRRGLALAIVATALPTFMASLDNLVMMFALPVIQADLEASVVQLQWFINAYAIAFATLMLPMAALGDRYGRRRIFCAGIVVFCLASIAAALAATPETLIAARAVQGLAAAAIVPLSLALLSVAAPDDKRALAVGIWGGVNGLGIATGPIVGGAVVEGFHWSGIFWINIPIGLAALILVRLALNESHGRRAPFDIYGITLATLVVLPLMWAVAEGNERGWTDPYVGLGLTIGTLALAGFLYHAARSQAAFLPLRLFGDRTFSLANASGFLFSAGVFGSIFLLSQFLQISMGYGALEAGLRAAPWTLAPMVIAPLAGLIVHRHGVKGILGAGLSLQACALFWMAAIGSPDLTYAAVVIPMLLAGIGMGLTFGPLALAVLLGRCESEHGIASGVNSTLRQLGVASGIALAAVIFTANGEYLPGQPFVDGLRPALVLCGILVAISAIMALALPSRGTRPATTAPVAAAIPIATGANKETRSLV</sequence>
<feature type="transmembrane region" description="Helical" evidence="7">
    <location>
        <begin position="200"/>
        <end position="217"/>
    </location>
</feature>
<dbReference type="PROSITE" id="PS50850">
    <property type="entry name" value="MFS"/>
    <property type="match status" value="1"/>
</dbReference>
<dbReference type="KEGG" id="nav:JQS30_01500"/>
<dbReference type="NCBIfam" id="TIGR00711">
    <property type="entry name" value="efflux_EmrB"/>
    <property type="match status" value="1"/>
</dbReference>
<gene>
    <name evidence="9" type="ORF">JQS30_01500</name>
</gene>
<keyword evidence="2" id="KW-0813">Transport</keyword>
<dbReference type="InterPro" id="IPR020846">
    <property type="entry name" value="MFS_dom"/>
</dbReference>
<dbReference type="InterPro" id="IPR011701">
    <property type="entry name" value="MFS"/>
</dbReference>
<evidence type="ECO:0000313" key="10">
    <source>
        <dbReference type="Proteomes" id="UP000662939"/>
    </source>
</evidence>
<dbReference type="GO" id="GO:0022857">
    <property type="term" value="F:transmembrane transporter activity"/>
    <property type="evidence" value="ECO:0007669"/>
    <property type="project" value="InterPro"/>
</dbReference>
<dbReference type="SUPFAM" id="SSF103473">
    <property type="entry name" value="MFS general substrate transporter"/>
    <property type="match status" value="1"/>
</dbReference>
<dbReference type="AlphaFoldDB" id="A0A895XPF7"/>
<dbReference type="GO" id="GO:0005886">
    <property type="term" value="C:plasma membrane"/>
    <property type="evidence" value="ECO:0007669"/>
    <property type="project" value="UniProtKB-SubCell"/>
</dbReference>
<dbReference type="Gene3D" id="1.20.1720.10">
    <property type="entry name" value="Multidrug resistance protein D"/>
    <property type="match status" value="1"/>
</dbReference>
<dbReference type="Pfam" id="PF07690">
    <property type="entry name" value="MFS_1"/>
    <property type="match status" value="1"/>
</dbReference>
<feature type="transmembrane region" description="Helical" evidence="7">
    <location>
        <begin position="306"/>
        <end position="324"/>
    </location>
</feature>
<evidence type="ECO:0000256" key="6">
    <source>
        <dbReference type="ARBA" id="ARBA00023136"/>
    </source>
</evidence>
<feature type="transmembrane region" description="Helical" evidence="7">
    <location>
        <begin position="229"/>
        <end position="248"/>
    </location>
</feature>
<feature type="transmembrane region" description="Helical" evidence="7">
    <location>
        <begin position="357"/>
        <end position="384"/>
    </location>
</feature>
<dbReference type="EMBL" id="CP070496">
    <property type="protein sequence ID" value="QSB05632.1"/>
    <property type="molecule type" value="Genomic_DNA"/>
</dbReference>
<feature type="transmembrane region" description="Helical" evidence="7">
    <location>
        <begin position="80"/>
        <end position="99"/>
    </location>
</feature>
<accession>A0A895XPF7</accession>
<comment type="subcellular location">
    <subcellularLocation>
        <location evidence="1">Cell membrane</location>
        <topology evidence="1">Multi-pass membrane protein</topology>
    </subcellularLocation>
</comment>
<evidence type="ECO:0000256" key="7">
    <source>
        <dbReference type="SAM" id="Phobius"/>
    </source>
</evidence>
<feature type="transmembrane region" description="Helical" evidence="7">
    <location>
        <begin position="105"/>
        <end position="129"/>
    </location>
</feature>
<feature type="transmembrane region" description="Helical" evidence="7">
    <location>
        <begin position="136"/>
        <end position="156"/>
    </location>
</feature>
<feature type="domain" description="Major facilitator superfamily (MFS) profile" evidence="8">
    <location>
        <begin position="14"/>
        <end position="459"/>
    </location>
</feature>
<dbReference type="RefSeq" id="WP_213171644.1">
    <property type="nucleotide sequence ID" value="NZ_CP070496.1"/>
</dbReference>
<evidence type="ECO:0000313" key="9">
    <source>
        <dbReference type="EMBL" id="QSB05632.1"/>
    </source>
</evidence>
<evidence type="ECO:0000256" key="2">
    <source>
        <dbReference type="ARBA" id="ARBA00022448"/>
    </source>
</evidence>
<evidence type="ECO:0000256" key="1">
    <source>
        <dbReference type="ARBA" id="ARBA00004651"/>
    </source>
</evidence>
<dbReference type="Proteomes" id="UP000662939">
    <property type="component" value="Chromosome"/>
</dbReference>
<keyword evidence="10" id="KW-1185">Reference proteome</keyword>
<evidence type="ECO:0000259" key="8">
    <source>
        <dbReference type="PROSITE" id="PS50850"/>
    </source>
</evidence>